<dbReference type="KEGG" id="vab:WPS_11330"/>
<feature type="transmembrane region" description="Helical" evidence="1">
    <location>
        <begin position="121"/>
        <end position="141"/>
    </location>
</feature>
<sequence length="237" mass="25647">MTWLHVAAGAFVLAITPAALFVPLGGRWHRRIGAAFAIAMGIVLISALFMWQPKGHVFLFALVFVSAYLIYNGVRVVERRRRRARDPLDDGVDAASAAVAALSGVWLFGLAATAATDEMRSLVPVLYGLGAIAIAFALNDVHGLIRGRRQRIGWLLAHLSAMLSAYVSGVTAFVVINAHHVPMLLRWSVPIGLGTLVITAYSIRYRLAAAKANRRYRARAPSISASVPGEIQIDVVR</sequence>
<dbReference type="AlphaFoldDB" id="A0AAN1XX23"/>
<feature type="transmembrane region" description="Helical" evidence="1">
    <location>
        <begin position="153"/>
        <end position="175"/>
    </location>
</feature>
<keyword evidence="1" id="KW-1133">Transmembrane helix</keyword>
<keyword evidence="3" id="KW-1185">Reference proteome</keyword>
<feature type="transmembrane region" description="Helical" evidence="1">
    <location>
        <begin position="187"/>
        <end position="207"/>
    </location>
</feature>
<reference evidence="2 3" key="1">
    <citation type="journal article" date="2022" name="ISME Commun">
        <title>Vulcanimicrobium alpinus gen. nov. sp. nov., the first cultivated representative of the candidate phylum 'Eremiobacterota', is a metabolically versatile aerobic anoxygenic phototroph.</title>
        <authorList>
            <person name="Yabe S."/>
            <person name="Muto K."/>
            <person name="Abe K."/>
            <person name="Yokota A."/>
            <person name="Staudigel H."/>
            <person name="Tebo B.M."/>
        </authorList>
    </citation>
    <scope>NUCLEOTIDE SEQUENCE [LARGE SCALE GENOMIC DNA]</scope>
    <source>
        <strain evidence="2 3">WC8-2</strain>
    </source>
</reference>
<organism evidence="2 3">
    <name type="scientific">Vulcanimicrobium alpinum</name>
    <dbReference type="NCBI Taxonomy" id="3016050"/>
    <lineage>
        <taxon>Bacteria</taxon>
        <taxon>Bacillati</taxon>
        <taxon>Vulcanimicrobiota</taxon>
        <taxon>Vulcanimicrobiia</taxon>
        <taxon>Vulcanimicrobiales</taxon>
        <taxon>Vulcanimicrobiaceae</taxon>
        <taxon>Vulcanimicrobium</taxon>
    </lineage>
</organism>
<keyword evidence="1" id="KW-0472">Membrane</keyword>
<protein>
    <recommendedName>
        <fullName evidence="4">DUF2306 domain-containing protein</fullName>
    </recommendedName>
</protein>
<feature type="transmembrane region" description="Helical" evidence="1">
    <location>
        <begin position="32"/>
        <end position="51"/>
    </location>
</feature>
<name>A0AAN1XX23_UNVUL</name>
<feature type="transmembrane region" description="Helical" evidence="1">
    <location>
        <begin position="57"/>
        <end position="74"/>
    </location>
</feature>
<gene>
    <name evidence="2" type="ORF">WPS_11330</name>
</gene>
<evidence type="ECO:0000313" key="3">
    <source>
        <dbReference type="Proteomes" id="UP001317532"/>
    </source>
</evidence>
<keyword evidence="1" id="KW-0812">Transmembrane</keyword>
<dbReference type="EMBL" id="AP025523">
    <property type="protein sequence ID" value="BDE05857.1"/>
    <property type="molecule type" value="Genomic_DNA"/>
</dbReference>
<accession>A0AAN1XX23</accession>
<feature type="transmembrane region" description="Helical" evidence="1">
    <location>
        <begin position="6"/>
        <end position="25"/>
    </location>
</feature>
<dbReference type="RefSeq" id="WP_317996872.1">
    <property type="nucleotide sequence ID" value="NZ_AP025523.1"/>
</dbReference>
<feature type="transmembrane region" description="Helical" evidence="1">
    <location>
        <begin position="94"/>
        <end position="115"/>
    </location>
</feature>
<evidence type="ECO:0008006" key="4">
    <source>
        <dbReference type="Google" id="ProtNLM"/>
    </source>
</evidence>
<dbReference type="Proteomes" id="UP001317532">
    <property type="component" value="Chromosome"/>
</dbReference>
<evidence type="ECO:0000313" key="2">
    <source>
        <dbReference type="EMBL" id="BDE05857.1"/>
    </source>
</evidence>
<evidence type="ECO:0000256" key="1">
    <source>
        <dbReference type="SAM" id="Phobius"/>
    </source>
</evidence>
<proteinExistence type="predicted"/>